<feature type="region of interest" description="Disordered" evidence="1">
    <location>
        <begin position="81"/>
        <end position="123"/>
    </location>
</feature>
<gene>
    <name evidence="2" type="ORF">PISMIDRAFT_174183</name>
</gene>
<dbReference type="HOGENOM" id="CLU_1778221_0_0_1"/>
<reference evidence="2 3" key="1">
    <citation type="submission" date="2014-04" db="EMBL/GenBank/DDBJ databases">
        <authorList>
            <consortium name="DOE Joint Genome Institute"/>
            <person name="Kuo A."/>
            <person name="Kohler A."/>
            <person name="Costa M.D."/>
            <person name="Nagy L.G."/>
            <person name="Floudas D."/>
            <person name="Copeland A."/>
            <person name="Barry K.W."/>
            <person name="Cichocki N."/>
            <person name="Veneault-Fourrey C."/>
            <person name="LaButti K."/>
            <person name="Lindquist E.A."/>
            <person name="Lipzen A."/>
            <person name="Lundell T."/>
            <person name="Morin E."/>
            <person name="Murat C."/>
            <person name="Sun H."/>
            <person name="Tunlid A."/>
            <person name="Henrissat B."/>
            <person name="Grigoriev I.V."/>
            <person name="Hibbett D.S."/>
            <person name="Martin F."/>
            <person name="Nordberg H.P."/>
            <person name="Cantor M.N."/>
            <person name="Hua S.X."/>
        </authorList>
    </citation>
    <scope>NUCLEOTIDE SEQUENCE [LARGE SCALE GENOMIC DNA]</scope>
    <source>
        <strain evidence="2 3">441</strain>
    </source>
</reference>
<dbReference type="AlphaFoldDB" id="A0A0C9Y2H7"/>
<feature type="compositionally biased region" description="Basic and acidic residues" evidence="1">
    <location>
        <begin position="113"/>
        <end position="123"/>
    </location>
</feature>
<reference evidence="3" key="2">
    <citation type="submission" date="2015-01" db="EMBL/GenBank/DDBJ databases">
        <title>Evolutionary Origins and Diversification of the Mycorrhizal Mutualists.</title>
        <authorList>
            <consortium name="DOE Joint Genome Institute"/>
            <consortium name="Mycorrhizal Genomics Consortium"/>
            <person name="Kohler A."/>
            <person name="Kuo A."/>
            <person name="Nagy L.G."/>
            <person name="Floudas D."/>
            <person name="Copeland A."/>
            <person name="Barry K.W."/>
            <person name="Cichocki N."/>
            <person name="Veneault-Fourrey C."/>
            <person name="LaButti K."/>
            <person name="Lindquist E.A."/>
            <person name="Lipzen A."/>
            <person name="Lundell T."/>
            <person name="Morin E."/>
            <person name="Murat C."/>
            <person name="Riley R."/>
            <person name="Ohm R."/>
            <person name="Sun H."/>
            <person name="Tunlid A."/>
            <person name="Henrissat B."/>
            <person name="Grigoriev I.V."/>
            <person name="Hibbett D.S."/>
            <person name="Martin F."/>
        </authorList>
    </citation>
    <scope>NUCLEOTIDE SEQUENCE [LARGE SCALE GENOMIC DNA]</scope>
    <source>
        <strain evidence="3">441</strain>
    </source>
</reference>
<proteinExistence type="predicted"/>
<organism evidence="2 3">
    <name type="scientific">Pisolithus microcarpus 441</name>
    <dbReference type="NCBI Taxonomy" id="765257"/>
    <lineage>
        <taxon>Eukaryota</taxon>
        <taxon>Fungi</taxon>
        <taxon>Dikarya</taxon>
        <taxon>Basidiomycota</taxon>
        <taxon>Agaricomycotina</taxon>
        <taxon>Agaricomycetes</taxon>
        <taxon>Agaricomycetidae</taxon>
        <taxon>Boletales</taxon>
        <taxon>Sclerodermatineae</taxon>
        <taxon>Pisolithaceae</taxon>
        <taxon>Pisolithus</taxon>
    </lineage>
</organism>
<evidence type="ECO:0000313" key="2">
    <source>
        <dbReference type="EMBL" id="KIK18915.1"/>
    </source>
</evidence>
<keyword evidence="3" id="KW-1185">Reference proteome</keyword>
<sequence>MCGVKTTYPWHISSSLPSHPCMKRPQEEKIGTPTIRHCSKGECTIEASTIYASGLIGRVLVLNATAIWTAQNNFHRYLAKKKQTTPSIRRKPNSANGGQAPGKATASLHIRRQPTESRQAKDVKRYSRCLDELRKMQHVARGTWLS</sequence>
<evidence type="ECO:0000313" key="3">
    <source>
        <dbReference type="Proteomes" id="UP000054018"/>
    </source>
</evidence>
<name>A0A0C9Y2H7_9AGAM</name>
<dbReference type="Proteomes" id="UP000054018">
    <property type="component" value="Unassembled WGS sequence"/>
</dbReference>
<dbReference type="EMBL" id="KN833795">
    <property type="protein sequence ID" value="KIK18915.1"/>
    <property type="molecule type" value="Genomic_DNA"/>
</dbReference>
<protein>
    <submittedName>
        <fullName evidence="2">Uncharacterized protein</fullName>
    </submittedName>
</protein>
<accession>A0A0C9Y2H7</accession>
<feature type="compositionally biased region" description="Basic residues" evidence="1">
    <location>
        <begin position="81"/>
        <end position="92"/>
    </location>
</feature>
<evidence type="ECO:0000256" key="1">
    <source>
        <dbReference type="SAM" id="MobiDB-lite"/>
    </source>
</evidence>